<reference evidence="4 6" key="1">
    <citation type="submission" date="2021-03" db="EMBL/GenBank/DDBJ databases">
        <title>Draft genome and methylome analysis of Thiotrix fructosivoruns ATCC 49748.</title>
        <authorList>
            <person name="Fomenkov A."/>
            <person name="Grabovich M.Y."/>
            <person name="Roberts R.J."/>
        </authorList>
    </citation>
    <scope>NUCLEOTIDE SEQUENCE [LARGE SCALE GENOMIC DNA]</scope>
    <source>
        <strain evidence="4 6">ATCC 49748</strain>
    </source>
</reference>
<dbReference type="InterPro" id="IPR030831">
    <property type="entry name" value="Fuse-rel_SoxYZ"/>
</dbReference>
<dbReference type="InterPro" id="IPR014880">
    <property type="entry name" value="SoxZ_dom"/>
</dbReference>
<dbReference type="AlphaFoldDB" id="A0A8B0SLG5"/>
<dbReference type="InterPro" id="IPR038162">
    <property type="entry name" value="SoxY_sf"/>
</dbReference>
<dbReference type="EMBL" id="JAFMPM010000006">
    <property type="protein sequence ID" value="MBO0612604.1"/>
    <property type="molecule type" value="Genomic_DNA"/>
</dbReference>
<evidence type="ECO:0000313" key="6">
    <source>
        <dbReference type="Proteomes" id="UP000664466"/>
    </source>
</evidence>
<keyword evidence="1" id="KW-0732">Signal</keyword>
<evidence type="ECO:0000256" key="1">
    <source>
        <dbReference type="SAM" id="SignalP"/>
    </source>
</evidence>
<sequence>MLNYGGWLVGCLLCQVAVAAEPDPLNSPQWEAMHTRFLNGEPYTFDSKVKVEAPPEAEDSLNVPIALRVTDLPDIQEMRVFADLNPLPHVLNFRPKTVPPNLAFRMKLQQGSPVRVAVKTADGMWHVGGTYVEAAGGGCTLPSVGTSSGDWSKTLGQVSANVWQRPDNNRLRIRVMHPMDTGLASGIPTFHIENLNVKDAQGTLLAELDLYEPISENPMLSLDVGKITTFTLEGRDNNGNKIAAEVAP</sequence>
<proteinExistence type="predicted"/>
<evidence type="ECO:0000313" key="5">
    <source>
        <dbReference type="EMBL" id="QTX11925.1"/>
    </source>
</evidence>
<dbReference type="Pfam" id="PF08770">
    <property type="entry name" value="SoxZ"/>
    <property type="match status" value="1"/>
</dbReference>
<feature type="chain" id="PRO_5032589044" evidence="1">
    <location>
        <begin position="20"/>
        <end position="248"/>
    </location>
</feature>
<evidence type="ECO:0000313" key="4">
    <source>
        <dbReference type="EMBL" id="MBO0612604.1"/>
    </source>
</evidence>
<dbReference type="Proteomes" id="UP000664466">
    <property type="component" value="Unassembled WGS sequence"/>
</dbReference>
<dbReference type="NCBIfam" id="TIGR04557">
    <property type="entry name" value="fuse_rel_SoxYZ"/>
    <property type="match status" value="1"/>
</dbReference>
<dbReference type="InterPro" id="IPR014756">
    <property type="entry name" value="Ig_E-set"/>
</dbReference>
<feature type="domain" description="Sulphur oxidation protein SoxZ" evidence="2">
    <location>
        <begin position="169"/>
        <end position="245"/>
    </location>
</feature>
<dbReference type="RefSeq" id="WP_207250299.1">
    <property type="nucleotide sequence ID" value="NZ_JAFMPM010000006.1"/>
</dbReference>
<dbReference type="Gene3D" id="2.60.40.10">
    <property type="entry name" value="Immunoglobulins"/>
    <property type="match status" value="1"/>
</dbReference>
<name>A0A8B0SLG5_9GAMM</name>
<keyword evidence="6" id="KW-1185">Reference proteome</keyword>
<dbReference type="Pfam" id="PF13501">
    <property type="entry name" value="SoxY"/>
    <property type="match status" value="1"/>
</dbReference>
<feature type="domain" description="Ig-like SoxY" evidence="3">
    <location>
        <begin position="39"/>
        <end position="139"/>
    </location>
</feature>
<feature type="signal peptide" evidence="1">
    <location>
        <begin position="1"/>
        <end position="19"/>
    </location>
</feature>
<evidence type="ECO:0000259" key="2">
    <source>
        <dbReference type="Pfam" id="PF08770"/>
    </source>
</evidence>
<dbReference type="Gene3D" id="2.60.40.2470">
    <property type="entry name" value="SoxY domain"/>
    <property type="match status" value="1"/>
</dbReference>
<dbReference type="InterPro" id="IPR013783">
    <property type="entry name" value="Ig-like_fold"/>
</dbReference>
<dbReference type="InterPro" id="IPR032711">
    <property type="entry name" value="SoxY"/>
</dbReference>
<reference evidence="5" key="2">
    <citation type="submission" date="2021-04" db="EMBL/GenBank/DDBJ databases">
        <title>Complete Genome and methylome analysis of Thiothrix fructosivorans ATCC 49748.</title>
        <authorList>
            <person name="Fomenkov A."/>
            <person name="Sun L."/>
            <person name="Vincze T."/>
            <person name="Grabovich M.Y."/>
            <person name="Roberts R.J."/>
        </authorList>
    </citation>
    <scope>NUCLEOTIDE SEQUENCE</scope>
    <source>
        <strain evidence="5">ATCC 49748</strain>
    </source>
</reference>
<protein>
    <submittedName>
        <fullName evidence="5">Quinoprotein dehydrogenase-associated SoxYZ-like carrier</fullName>
    </submittedName>
</protein>
<dbReference type="EMBL" id="CP072748">
    <property type="protein sequence ID" value="QTX11925.1"/>
    <property type="molecule type" value="Genomic_DNA"/>
</dbReference>
<evidence type="ECO:0000259" key="3">
    <source>
        <dbReference type="Pfam" id="PF13501"/>
    </source>
</evidence>
<gene>
    <name evidence="5" type="ORF">J1836_006195</name>
    <name evidence="4" type="ORF">J1836_06630</name>
</gene>
<organism evidence="5">
    <name type="scientific">Thiothrix fructosivorans</name>
    <dbReference type="NCBI Taxonomy" id="111770"/>
    <lineage>
        <taxon>Bacteria</taxon>
        <taxon>Pseudomonadati</taxon>
        <taxon>Pseudomonadota</taxon>
        <taxon>Gammaproteobacteria</taxon>
        <taxon>Thiotrichales</taxon>
        <taxon>Thiotrichaceae</taxon>
        <taxon>Thiothrix</taxon>
    </lineage>
</organism>
<accession>A0A8B0SLG5</accession>
<dbReference type="SUPFAM" id="SSF81296">
    <property type="entry name" value="E set domains"/>
    <property type="match status" value="1"/>
</dbReference>